<dbReference type="FunFam" id="2.60.120.10:FF:000016">
    <property type="entry name" value="Pyrimidine/purine nucleoside phosphorylase"/>
    <property type="match status" value="1"/>
</dbReference>
<comment type="catalytic activity">
    <reaction evidence="3">
        <text>adenosine + phosphate = alpha-D-ribose 1-phosphate + adenine</text>
        <dbReference type="Rhea" id="RHEA:27642"/>
        <dbReference type="ChEBI" id="CHEBI:16335"/>
        <dbReference type="ChEBI" id="CHEBI:16708"/>
        <dbReference type="ChEBI" id="CHEBI:43474"/>
        <dbReference type="ChEBI" id="CHEBI:57720"/>
        <dbReference type="EC" id="2.4.2.1"/>
    </reaction>
</comment>
<dbReference type="HAMAP" id="MF_01537">
    <property type="entry name" value="Nucleos_phosphorylase_PpnP"/>
    <property type="match status" value="1"/>
</dbReference>
<dbReference type="AlphaFoldDB" id="A0A1T2XBB9"/>
<dbReference type="InterPro" id="IPR011051">
    <property type="entry name" value="RmlC_Cupin_sf"/>
</dbReference>
<comment type="catalytic activity">
    <reaction evidence="3">
        <text>uridine + phosphate = alpha-D-ribose 1-phosphate + uracil</text>
        <dbReference type="Rhea" id="RHEA:24388"/>
        <dbReference type="ChEBI" id="CHEBI:16704"/>
        <dbReference type="ChEBI" id="CHEBI:17568"/>
        <dbReference type="ChEBI" id="CHEBI:43474"/>
        <dbReference type="ChEBI" id="CHEBI:57720"/>
        <dbReference type="EC" id="2.4.2.2"/>
    </reaction>
</comment>
<dbReference type="RefSeq" id="WP_078500009.1">
    <property type="nucleotide sequence ID" value="NZ_MSZX01000006.1"/>
</dbReference>
<protein>
    <recommendedName>
        <fullName evidence="3">Pyrimidine/purine nucleoside phosphorylase</fullName>
        <ecNumber evidence="3">2.4.2.1</ecNumber>
        <ecNumber evidence="3">2.4.2.2</ecNumber>
    </recommendedName>
    <alternativeName>
        <fullName evidence="3">Adenosine phosphorylase</fullName>
    </alternativeName>
    <alternativeName>
        <fullName evidence="3">Cytidine phosphorylase</fullName>
    </alternativeName>
    <alternativeName>
        <fullName evidence="3">Guanosine phosphorylase</fullName>
    </alternativeName>
    <alternativeName>
        <fullName evidence="3">Inosine phosphorylase</fullName>
    </alternativeName>
    <alternativeName>
        <fullName evidence="3">Thymidine phosphorylase</fullName>
    </alternativeName>
    <alternativeName>
        <fullName evidence="3">Uridine phosphorylase</fullName>
    </alternativeName>
    <alternativeName>
        <fullName evidence="3">Xanthosine phosphorylase</fullName>
    </alternativeName>
</protein>
<accession>A0A1T2XBB9</accession>
<proteinExistence type="inferred from homology"/>
<comment type="catalytic activity">
    <reaction evidence="3">
        <text>a purine D-ribonucleoside + phosphate = a purine nucleobase + alpha-D-ribose 1-phosphate</text>
        <dbReference type="Rhea" id="RHEA:19805"/>
        <dbReference type="ChEBI" id="CHEBI:26386"/>
        <dbReference type="ChEBI" id="CHEBI:43474"/>
        <dbReference type="ChEBI" id="CHEBI:57720"/>
        <dbReference type="ChEBI" id="CHEBI:142355"/>
        <dbReference type="EC" id="2.4.2.1"/>
    </reaction>
</comment>
<reference evidence="4 5" key="1">
    <citation type="submission" date="2017-01" db="EMBL/GenBank/DDBJ databases">
        <title>Genome analysis of Paenibacillus selenitrireducens ES3-24.</title>
        <authorList>
            <person name="Xu D."/>
            <person name="Yao R."/>
            <person name="Zheng S."/>
        </authorList>
    </citation>
    <scope>NUCLEOTIDE SEQUENCE [LARGE SCALE GENOMIC DNA]</scope>
    <source>
        <strain evidence="4 5">ES3-24</strain>
    </source>
</reference>
<dbReference type="OrthoDB" id="9793848at2"/>
<name>A0A1T2XBB9_9BACL</name>
<sequence>MAESKQFDNVTVVKQANVYFDGKVTSRTVVFEDGTKKTLGIMLPGDYEFGTDAIEIMEILAGDLKVQLPGSDAWIHIQGEGEFTVPANSKFKLQIATVTDYCCSYISE</sequence>
<dbReference type="CDD" id="cd20296">
    <property type="entry name" value="cupin_PpnP-like"/>
    <property type="match status" value="1"/>
</dbReference>
<comment type="catalytic activity">
    <reaction evidence="3">
        <text>cytidine + phosphate = cytosine + alpha-D-ribose 1-phosphate</text>
        <dbReference type="Rhea" id="RHEA:52540"/>
        <dbReference type="ChEBI" id="CHEBI:16040"/>
        <dbReference type="ChEBI" id="CHEBI:17562"/>
        <dbReference type="ChEBI" id="CHEBI:43474"/>
        <dbReference type="ChEBI" id="CHEBI:57720"/>
        <dbReference type="EC" id="2.4.2.2"/>
    </reaction>
</comment>
<evidence type="ECO:0000313" key="5">
    <source>
        <dbReference type="Proteomes" id="UP000190188"/>
    </source>
</evidence>
<dbReference type="PANTHER" id="PTHR36540:SF1">
    <property type="entry name" value="PYRIMIDINE_PURINE NUCLEOSIDE PHOSPHORYLASE"/>
    <property type="match status" value="1"/>
</dbReference>
<comment type="catalytic activity">
    <reaction evidence="3">
        <text>inosine + phosphate = alpha-D-ribose 1-phosphate + hypoxanthine</text>
        <dbReference type="Rhea" id="RHEA:27646"/>
        <dbReference type="ChEBI" id="CHEBI:17368"/>
        <dbReference type="ChEBI" id="CHEBI:17596"/>
        <dbReference type="ChEBI" id="CHEBI:43474"/>
        <dbReference type="ChEBI" id="CHEBI:57720"/>
        <dbReference type="EC" id="2.4.2.1"/>
    </reaction>
</comment>
<organism evidence="4 5">
    <name type="scientific">Paenibacillus selenitireducens</name>
    <dbReference type="NCBI Taxonomy" id="1324314"/>
    <lineage>
        <taxon>Bacteria</taxon>
        <taxon>Bacillati</taxon>
        <taxon>Bacillota</taxon>
        <taxon>Bacilli</taxon>
        <taxon>Bacillales</taxon>
        <taxon>Paenibacillaceae</taxon>
        <taxon>Paenibacillus</taxon>
    </lineage>
</organism>
<gene>
    <name evidence="3" type="primary">ppnP</name>
    <name evidence="4" type="ORF">BVG16_17400</name>
</gene>
<dbReference type="GO" id="GO:0004731">
    <property type="term" value="F:purine-nucleoside phosphorylase activity"/>
    <property type="evidence" value="ECO:0007669"/>
    <property type="project" value="UniProtKB-UniRule"/>
</dbReference>
<dbReference type="Gene3D" id="2.60.120.10">
    <property type="entry name" value="Jelly Rolls"/>
    <property type="match status" value="1"/>
</dbReference>
<keyword evidence="5" id="KW-1185">Reference proteome</keyword>
<dbReference type="GO" id="GO:0009032">
    <property type="term" value="F:thymidine phosphorylase activity"/>
    <property type="evidence" value="ECO:0007669"/>
    <property type="project" value="RHEA"/>
</dbReference>
<dbReference type="InterPro" id="IPR009664">
    <property type="entry name" value="Ppnp"/>
</dbReference>
<comment type="function">
    <text evidence="3">Catalyzes the phosphorolysis of diverse nucleosides, yielding D-ribose 1-phosphate and the respective free bases. Can use uridine, adenosine, guanosine, cytidine, thymidine, inosine and xanthosine as substrates. Also catalyzes the reverse reactions.</text>
</comment>
<dbReference type="PANTHER" id="PTHR36540">
    <property type="entry name" value="PYRIMIDINE/PURINE NUCLEOSIDE PHOSPHORYLASE"/>
    <property type="match status" value="1"/>
</dbReference>
<evidence type="ECO:0000256" key="3">
    <source>
        <dbReference type="HAMAP-Rule" id="MF_01537"/>
    </source>
</evidence>
<comment type="similarity">
    <text evidence="3">Belongs to the nucleoside phosphorylase PpnP family.</text>
</comment>
<dbReference type="Pfam" id="PF06865">
    <property type="entry name" value="Ppnp"/>
    <property type="match status" value="1"/>
</dbReference>
<comment type="catalytic activity">
    <reaction evidence="3">
        <text>thymidine + phosphate = 2-deoxy-alpha-D-ribose 1-phosphate + thymine</text>
        <dbReference type="Rhea" id="RHEA:16037"/>
        <dbReference type="ChEBI" id="CHEBI:17748"/>
        <dbReference type="ChEBI" id="CHEBI:17821"/>
        <dbReference type="ChEBI" id="CHEBI:43474"/>
        <dbReference type="ChEBI" id="CHEBI:57259"/>
        <dbReference type="EC" id="2.4.2.2"/>
    </reaction>
</comment>
<comment type="catalytic activity">
    <reaction evidence="3">
        <text>guanosine + phosphate = alpha-D-ribose 1-phosphate + guanine</text>
        <dbReference type="Rhea" id="RHEA:13233"/>
        <dbReference type="ChEBI" id="CHEBI:16235"/>
        <dbReference type="ChEBI" id="CHEBI:16750"/>
        <dbReference type="ChEBI" id="CHEBI:43474"/>
        <dbReference type="ChEBI" id="CHEBI:57720"/>
        <dbReference type="EC" id="2.4.2.1"/>
    </reaction>
</comment>
<dbReference type="GO" id="GO:0047975">
    <property type="term" value="F:guanosine phosphorylase activity"/>
    <property type="evidence" value="ECO:0007669"/>
    <property type="project" value="RHEA"/>
</dbReference>
<dbReference type="EMBL" id="MSZX01000006">
    <property type="protein sequence ID" value="OPA76923.1"/>
    <property type="molecule type" value="Genomic_DNA"/>
</dbReference>
<comment type="catalytic activity">
    <reaction evidence="3">
        <text>xanthosine + phosphate = alpha-D-ribose 1-phosphate + xanthine</text>
        <dbReference type="Rhea" id="RHEA:27638"/>
        <dbReference type="ChEBI" id="CHEBI:17712"/>
        <dbReference type="ChEBI" id="CHEBI:18107"/>
        <dbReference type="ChEBI" id="CHEBI:43474"/>
        <dbReference type="ChEBI" id="CHEBI:57720"/>
        <dbReference type="EC" id="2.4.2.1"/>
    </reaction>
</comment>
<evidence type="ECO:0000313" key="4">
    <source>
        <dbReference type="EMBL" id="OPA76923.1"/>
    </source>
</evidence>
<comment type="caution">
    <text evidence="4">The sequence shown here is derived from an EMBL/GenBank/DDBJ whole genome shotgun (WGS) entry which is preliminary data.</text>
</comment>
<keyword evidence="1 3" id="KW-0328">Glycosyltransferase</keyword>
<dbReference type="GO" id="GO:0004850">
    <property type="term" value="F:uridine phosphorylase activity"/>
    <property type="evidence" value="ECO:0007669"/>
    <property type="project" value="RHEA"/>
</dbReference>
<dbReference type="Proteomes" id="UP000190188">
    <property type="component" value="Unassembled WGS sequence"/>
</dbReference>
<evidence type="ECO:0000256" key="2">
    <source>
        <dbReference type="ARBA" id="ARBA00022679"/>
    </source>
</evidence>
<dbReference type="SUPFAM" id="SSF51182">
    <property type="entry name" value="RmlC-like cupins"/>
    <property type="match status" value="1"/>
</dbReference>
<dbReference type="EC" id="2.4.2.1" evidence="3"/>
<dbReference type="STRING" id="1324314.BVG16_17400"/>
<evidence type="ECO:0000256" key="1">
    <source>
        <dbReference type="ARBA" id="ARBA00022676"/>
    </source>
</evidence>
<dbReference type="InterPro" id="IPR014710">
    <property type="entry name" value="RmlC-like_jellyroll"/>
</dbReference>
<keyword evidence="2 3" id="KW-0808">Transferase</keyword>
<dbReference type="EC" id="2.4.2.2" evidence="3"/>
<dbReference type="GO" id="GO:0005829">
    <property type="term" value="C:cytosol"/>
    <property type="evidence" value="ECO:0007669"/>
    <property type="project" value="TreeGrafter"/>
</dbReference>